<reference evidence="4 5" key="1">
    <citation type="submission" date="2023-04" db="EMBL/GenBank/DDBJ databases">
        <title>Genome Sequence of Selenomonas sputigena ATCC 33150.</title>
        <authorList>
            <person name="Miller D.P."/>
            <person name="Anvari S."/>
            <person name="Polson S.W."/>
            <person name="Macdonald M."/>
            <person name="Mcdowell J.V."/>
        </authorList>
    </citation>
    <scope>NUCLEOTIDE SEQUENCE [LARGE SCALE GENOMIC DNA]</scope>
    <source>
        <strain evidence="4 5">ATCC 33150</strain>
    </source>
</reference>
<feature type="domain" description="Prepilin type IV endopeptidase peptidase" evidence="3">
    <location>
        <begin position="44"/>
        <end position="146"/>
    </location>
</feature>
<dbReference type="InterPro" id="IPR050882">
    <property type="entry name" value="Prepilin_peptidase/N-MTase"/>
</dbReference>
<evidence type="ECO:0000256" key="2">
    <source>
        <dbReference type="SAM" id="Phobius"/>
    </source>
</evidence>
<dbReference type="Pfam" id="PF01478">
    <property type="entry name" value="Peptidase_A24"/>
    <property type="match status" value="1"/>
</dbReference>
<evidence type="ECO:0000259" key="3">
    <source>
        <dbReference type="Pfam" id="PF01478"/>
    </source>
</evidence>
<keyword evidence="2" id="KW-1133">Transmembrane helix</keyword>
<keyword evidence="2" id="KW-0812">Transmembrane</keyword>
<dbReference type="GO" id="GO:0016787">
    <property type="term" value="F:hydrolase activity"/>
    <property type="evidence" value="ECO:0007669"/>
    <property type="project" value="UniProtKB-KW"/>
</dbReference>
<evidence type="ECO:0000313" key="5">
    <source>
        <dbReference type="Proteomes" id="UP001559623"/>
    </source>
</evidence>
<accession>A0ABV3X7G8</accession>
<dbReference type="EC" id="3.4.23.-" evidence="4"/>
<dbReference type="PANTHER" id="PTHR30487">
    <property type="entry name" value="TYPE 4 PREPILIN-LIKE PROTEINS LEADER PEPTIDE-PROCESSING ENZYME"/>
    <property type="match status" value="1"/>
</dbReference>
<keyword evidence="5" id="KW-1185">Reference proteome</keyword>
<keyword evidence="4" id="KW-0378">Hydrolase</keyword>
<dbReference type="Gene3D" id="1.20.120.1220">
    <property type="match status" value="1"/>
</dbReference>
<dbReference type="Proteomes" id="UP001559623">
    <property type="component" value="Unassembled WGS sequence"/>
</dbReference>
<keyword evidence="2" id="KW-0472">Membrane</keyword>
<dbReference type="PANTHER" id="PTHR30487:SF0">
    <property type="entry name" value="PREPILIN LEADER PEPTIDASE_N-METHYLTRANSFERASE-RELATED"/>
    <property type="match status" value="1"/>
</dbReference>
<comment type="similarity">
    <text evidence="1">Belongs to the peptidase A24 family.</text>
</comment>
<feature type="transmembrane region" description="Helical" evidence="2">
    <location>
        <begin position="66"/>
        <end position="87"/>
    </location>
</feature>
<evidence type="ECO:0000313" key="4">
    <source>
        <dbReference type="EMBL" id="MEX5286043.1"/>
    </source>
</evidence>
<comment type="caution">
    <text evidence="4">The sequence shown here is derived from an EMBL/GenBank/DDBJ whole genome shotgun (WGS) entry which is preliminary data.</text>
</comment>
<dbReference type="EMBL" id="JARVLH010000007">
    <property type="protein sequence ID" value="MEX5286043.1"/>
    <property type="molecule type" value="Genomic_DNA"/>
</dbReference>
<name>A0ABV3X7G8_9FIRM</name>
<feature type="transmembrane region" description="Helical" evidence="2">
    <location>
        <begin position="166"/>
        <end position="188"/>
    </location>
</feature>
<organism evidence="4 5">
    <name type="scientific">Selenomonas sputigena</name>
    <dbReference type="NCBI Taxonomy" id="69823"/>
    <lineage>
        <taxon>Bacteria</taxon>
        <taxon>Bacillati</taxon>
        <taxon>Bacillota</taxon>
        <taxon>Negativicutes</taxon>
        <taxon>Selenomonadales</taxon>
        <taxon>Selenomonadaceae</taxon>
        <taxon>Selenomonas</taxon>
    </lineage>
</organism>
<dbReference type="RefSeq" id="WP_368847760.1">
    <property type="nucleotide sequence ID" value="NZ_CP194411.1"/>
</dbReference>
<dbReference type="InterPro" id="IPR000045">
    <property type="entry name" value="Prepilin_IV_endopep_pep"/>
</dbReference>
<gene>
    <name evidence="4" type="ORF">QCO44_10445</name>
</gene>
<feature type="transmembrane region" description="Helical" evidence="2">
    <location>
        <begin position="133"/>
        <end position="154"/>
    </location>
</feature>
<sequence length="190" mass="20104">MAGRQRVPSLPPGGRFVFSLGVLLGAAALLLGYGWGREFLVLFSLFAFLLRISLLDMVYGLIFDRLLLPFAFLGVCLSAAFAAAPLWEFLVAGILAGGALELLRRVSGGGMGGGDVKFAFCLGLWLGPTGVCAALFLAFFTGGIFAAFLLLFCGRGRKDRIAFGPFLALGAFAAALFTPELLAFYGGLFR</sequence>
<proteinExistence type="inferred from homology"/>
<evidence type="ECO:0000256" key="1">
    <source>
        <dbReference type="ARBA" id="ARBA00005801"/>
    </source>
</evidence>
<feature type="transmembrane region" description="Helical" evidence="2">
    <location>
        <begin position="39"/>
        <end position="59"/>
    </location>
</feature>
<protein>
    <submittedName>
        <fullName evidence="4">A24 family peptidase</fullName>
        <ecNumber evidence="4">3.4.23.-</ecNumber>
    </submittedName>
</protein>
<feature type="transmembrane region" description="Helical" evidence="2">
    <location>
        <begin position="12"/>
        <end position="33"/>
    </location>
</feature>